<comment type="caution">
    <text evidence="8">The sequence shown here is derived from an EMBL/GenBank/DDBJ whole genome shotgun (WGS) entry which is preliminary data.</text>
</comment>
<proteinExistence type="predicted"/>
<dbReference type="AlphaFoldDB" id="A0A562SZG5"/>
<dbReference type="GO" id="GO:0022857">
    <property type="term" value="F:transmembrane transporter activity"/>
    <property type="evidence" value="ECO:0007669"/>
    <property type="project" value="InterPro"/>
</dbReference>
<keyword evidence="9" id="KW-1185">Reference proteome</keyword>
<sequence length="371" mass="39304">MTKYIAAFGIFGIITTEFGVIGILPQLARYYHISIEAAGMLISIFALIIALCGPWVTLLLSGFDRKKLMLLTLAVFILSNALSAVAGAFPLQLLARALPAFLHPVYFATAIGVAVSTAAKGEEHRAVAVIFGGVSLATVIGVPFATWMASLYGWQASFIVAGIVNVLALLSVWTGVPPMPVTEKVSYGQQLRILTRPSFLLAALSVVLLLAAMFAMYSYFADYMEKVYGLSGAEVSTMLMLFGVAGVAGNWLAGRLLGKSVWRTLQGCLLALALVYILLYLSGSYSAYTIALIAVWGLVHTACFVVSQTWIREAAPGAEDFANSLGVSFGNLGLTIGTTLSGWVIAQAGIAQTPWASMALVLAALLVGCRK</sequence>
<evidence type="ECO:0000259" key="7">
    <source>
        <dbReference type="PROSITE" id="PS50850"/>
    </source>
</evidence>
<feature type="domain" description="Major facilitator superfamily (MFS) profile" evidence="7">
    <location>
        <begin position="1"/>
        <end position="371"/>
    </location>
</feature>
<dbReference type="Gene3D" id="1.20.1250.20">
    <property type="entry name" value="MFS general substrate transporter like domains"/>
    <property type="match status" value="1"/>
</dbReference>
<keyword evidence="3 6" id="KW-0812">Transmembrane</keyword>
<evidence type="ECO:0000256" key="1">
    <source>
        <dbReference type="ARBA" id="ARBA00004651"/>
    </source>
</evidence>
<gene>
    <name evidence="8" type="ORF">LX66_3923</name>
</gene>
<dbReference type="Pfam" id="PF07690">
    <property type="entry name" value="MFS_1"/>
    <property type="match status" value="1"/>
</dbReference>
<accession>A0A562SZG5</accession>
<evidence type="ECO:0000256" key="6">
    <source>
        <dbReference type="SAM" id="Phobius"/>
    </source>
</evidence>
<feature type="transmembrane region" description="Helical" evidence="6">
    <location>
        <begin position="352"/>
        <end position="369"/>
    </location>
</feature>
<protein>
    <submittedName>
        <fullName evidence="8">Putative MFS family arabinose efflux permease</fullName>
    </submittedName>
</protein>
<evidence type="ECO:0000256" key="4">
    <source>
        <dbReference type="ARBA" id="ARBA00022989"/>
    </source>
</evidence>
<feature type="transmembrane region" description="Helical" evidence="6">
    <location>
        <begin position="40"/>
        <end position="61"/>
    </location>
</feature>
<feature type="transmembrane region" description="Helical" evidence="6">
    <location>
        <begin position="285"/>
        <end position="306"/>
    </location>
</feature>
<dbReference type="SUPFAM" id="SSF103473">
    <property type="entry name" value="MFS general substrate transporter"/>
    <property type="match status" value="1"/>
</dbReference>
<dbReference type="Proteomes" id="UP000316778">
    <property type="component" value="Unassembled WGS sequence"/>
</dbReference>
<keyword evidence="4 6" id="KW-1133">Transmembrane helix</keyword>
<dbReference type="RefSeq" id="WP_145716636.1">
    <property type="nucleotide sequence ID" value="NZ_BAAAFY010000004.1"/>
</dbReference>
<keyword evidence="5 6" id="KW-0472">Membrane</keyword>
<feature type="transmembrane region" description="Helical" evidence="6">
    <location>
        <begin position="126"/>
        <end position="148"/>
    </location>
</feature>
<evidence type="ECO:0000256" key="3">
    <source>
        <dbReference type="ARBA" id="ARBA00022692"/>
    </source>
</evidence>
<evidence type="ECO:0000256" key="5">
    <source>
        <dbReference type="ARBA" id="ARBA00023136"/>
    </source>
</evidence>
<evidence type="ECO:0000313" key="9">
    <source>
        <dbReference type="Proteomes" id="UP000316778"/>
    </source>
</evidence>
<dbReference type="PANTHER" id="PTHR43124:SF3">
    <property type="entry name" value="CHLORAMPHENICOL EFFLUX PUMP RV0191"/>
    <property type="match status" value="1"/>
</dbReference>
<keyword evidence="2" id="KW-1003">Cell membrane</keyword>
<feature type="transmembrane region" description="Helical" evidence="6">
    <location>
        <begin position="232"/>
        <end position="253"/>
    </location>
</feature>
<dbReference type="GO" id="GO:0005886">
    <property type="term" value="C:plasma membrane"/>
    <property type="evidence" value="ECO:0007669"/>
    <property type="project" value="UniProtKB-SubCell"/>
</dbReference>
<dbReference type="InterPro" id="IPR050189">
    <property type="entry name" value="MFS_Efflux_Transporters"/>
</dbReference>
<feature type="transmembrane region" description="Helical" evidence="6">
    <location>
        <begin position="101"/>
        <end position="119"/>
    </location>
</feature>
<organism evidence="8 9">
    <name type="scientific">Chitinophaga japonensis</name>
    <name type="common">Flexibacter japonensis</name>
    <dbReference type="NCBI Taxonomy" id="104662"/>
    <lineage>
        <taxon>Bacteria</taxon>
        <taxon>Pseudomonadati</taxon>
        <taxon>Bacteroidota</taxon>
        <taxon>Chitinophagia</taxon>
        <taxon>Chitinophagales</taxon>
        <taxon>Chitinophagaceae</taxon>
        <taxon>Chitinophaga</taxon>
    </lineage>
</organism>
<feature type="transmembrane region" description="Helical" evidence="6">
    <location>
        <begin position="197"/>
        <end position="220"/>
    </location>
</feature>
<comment type="subcellular location">
    <subcellularLocation>
        <location evidence="1">Cell membrane</location>
        <topology evidence="1">Multi-pass membrane protein</topology>
    </subcellularLocation>
</comment>
<name>A0A562SZG5_CHIJA</name>
<feature type="transmembrane region" description="Helical" evidence="6">
    <location>
        <begin position="68"/>
        <end position="89"/>
    </location>
</feature>
<feature type="transmembrane region" description="Helical" evidence="6">
    <location>
        <begin position="327"/>
        <end position="346"/>
    </location>
</feature>
<dbReference type="PANTHER" id="PTHR43124">
    <property type="entry name" value="PURINE EFFLUX PUMP PBUE"/>
    <property type="match status" value="1"/>
</dbReference>
<feature type="transmembrane region" description="Helical" evidence="6">
    <location>
        <begin position="154"/>
        <end position="176"/>
    </location>
</feature>
<dbReference type="InterPro" id="IPR020846">
    <property type="entry name" value="MFS_dom"/>
</dbReference>
<reference evidence="8 9" key="1">
    <citation type="journal article" date="2013" name="Stand. Genomic Sci.">
        <title>Genomic Encyclopedia of Type Strains, Phase I: The one thousand microbial genomes (KMG-I) project.</title>
        <authorList>
            <person name="Kyrpides N.C."/>
            <person name="Woyke T."/>
            <person name="Eisen J.A."/>
            <person name="Garrity G."/>
            <person name="Lilburn T.G."/>
            <person name="Beck B.J."/>
            <person name="Whitman W.B."/>
            <person name="Hugenholtz P."/>
            <person name="Klenk H.P."/>
        </authorList>
    </citation>
    <scope>NUCLEOTIDE SEQUENCE [LARGE SCALE GENOMIC DNA]</scope>
    <source>
        <strain evidence="8 9">DSM 13484</strain>
    </source>
</reference>
<evidence type="ECO:0000256" key="2">
    <source>
        <dbReference type="ARBA" id="ARBA00022475"/>
    </source>
</evidence>
<dbReference type="CDD" id="cd17324">
    <property type="entry name" value="MFS_NepI_like"/>
    <property type="match status" value="1"/>
</dbReference>
<feature type="transmembrane region" description="Helical" evidence="6">
    <location>
        <begin position="260"/>
        <end position="279"/>
    </location>
</feature>
<dbReference type="OrthoDB" id="199773at2"/>
<dbReference type="InterPro" id="IPR036259">
    <property type="entry name" value="MFS_trans_sf"/>
</dbReference>
<evidence type="ECO:0000313" key="8">
    <source>
        <dbReference type="EMBL" id="TWI86661.1"/>
    </source>
</evidence>
<feature type="transmembrane region" description="Helical" evidence="6">
    <location>
        <begin position="7"/>
        <end position="28"/>
    </location>
</feature>
<dbReference type="InterPro" id="IPR011701">
    <property type="entry name" value="MFS"/>
</dbReference>
<dbReference type="EMBL" id="VLLG01000004">
    <property type="protein sequence ID" value="TWI86661.1"/>
    <property type="molecule type" value="Genomic_DNA"/>
</dbReference>
<dbReference type="PROSITE" id="PS50850">
    <property type="entry name" value="MFS"/>
    <property type="match status" value="1"/>
</dbReference>